<protein>
    <submittedName>
        <fullName evidence="1">Uncharacterized protein</fullName>
    </submittedName>
</protein>
<gene>
    <name evidence="1" type="ORF">STCU_10952</name>
</gene>
<organism evidence="1 2">
    <name type="scientific">Strigomonas culicis</name>
    <dbReference type="NCBI Taxonomy" id="28005"/>
    <lineage>
        <taxon>Eukaryota</taxon>
        <taxon>Discoba</taxon>
        <taxon>Euglenozoa</taxon>
        <taxon>Kinetoplastea</taxon>
        <taxon>Metakinetoplastina</taxon>
        <taxon>Trypanosomatida</taxon>
        <taxon>Trypanosomatidae</taxon>
        <taxon>Strigomonadinae</taxon>
        <taxon>Strigomonas</taxon>
    </lineage>
</organism>
<evidence type="ECO:0000313" key="2">
    <source>
        <dbReference type="Proteomes" id="UP000015354"/>
    </source>
</evidence>
<keyword evidence="2" id="KW-1185">Reference proteome</keyword>
<dbReference type="Proteomes" id="UP000015354">
    <property type="component" value="Unassembled WGS sequence"/>
</dbReference>
<sequence length="110" mass="12972">MSEFDMATRSSSITFLGMRQFLATSILHMEETMTLYFDNLFQNCFEMENIKEYTYENYADVVTKYWQVKLEKKSLVRFLSTGLGFNRSPLLSVKDLTWVASSAWCSQLWM</sequence>
<dbReference type="AlphaFoldDB" id="S9V1Z6"/>
<proteinExistence type="predicted"/>
<dbReference type="EMBL" id="ATMH01010852">
    <property type="protein sequence ID" value="EPY16845.1"/>
    <property type="molecule type" value="Genomic_DNA"/>
</dbReference>
<accession>S9V1Z6</accession>
<name>S9V1Z6_9TRYP</name>
<evidence type="ECO:0000313" key="1">
    <source>
        <dbReference type="EMBL" id="EPY16845.1"/>
    </source>
</evidence>
<reference evidence="1 2" key="1">
    <citation type="journal article" date="2013" name="PLoS ONE">
        <title>Predicting the Proteins of Angomonas deanei, Strigomonas culicis and Their Respective Endosymbionts Reveals New Aspects of the Trypanosomatidae Family.</title>
        <authorList>
            <person name="Motta M.C."/>
            <person name="Martins A.C."/>
            <person name="de Souza S.S."/>
            <person name="Catta-Preta C.M."/>
            <person name="Silva R."/>
            <person name="Klein C.C."/>
            <person name="de Almeida L.G."/>
            <person name="de Lima Cunha O."/>
            <person name="Ciapina L.P."/>
            <person name="Brocchi M."/>
            <person name="Colabardini A.C."/>
            <person name="de Araujo Lima B."/>
            <person name="Machado C.R."/>
            <person name="de Almeida Soares C.M."/>
            <person name="Probst C.M."/>
            <person name="de Menezes C.B."/>
            <person name="Thompson C.E."/>
            <person name="Bartholomeu D.C."/>
            <person name="Gradia D.F."/>
            <person name="Pavoni D.P."/>
            <person name="Grisard E.C."/>
            <person name="Fantinatti-Garboggini F."/>
            <person name="Marchini F.K."/>
            <person name="Rodrigues-Luiz G.F."/>
            <person name="Wagner G."/>
            <person name="Goldman G.H."/>
            <person name="Fietto J.L."/>
            <person name="Elias M.C."/>
            <person name="Goldman M.H."/>
            <person name="Sagot M.F."/>
            <person name="Pereira M."/>
            <person name="Stoco P.H."/>
            <person name="de Mendonca-Neto R.P."/>
            <person name="Teixeira S.M."/>
            <person name="Maciel T.E."/>
            <person name="de Oliveira Mendes T.A."/>
            <person name="Urmenyi T.P."/>
            <person name="de Souza W."/>
            <person name="Schenkman S."/>
            <person name="de Vasconcelos A.T."/>
        </authorList>
    </citation>
    <scope>NUCLEOTIDE SEQUENCE [LARGE SCALE GENOMIC DNA]</scope>
</reference>
<dbReference type="OrthoDB" id="272480at2759"/>
<comment type="caution">
    <text evidence="1">The sequence shown here is derived from an EMBL/GenBank/DDBJ whole genome shotgun (WGS) entry which is preliminary data.</text>
</comment>